<accession>A0A2P8DNZ9</accession>
<dbReference type="OrthoDB" id="5476461at2"/>
<dbReference type="Pfam" id="PF13191">
    <property type="entry name" value="AAA_16"/>
    <property type="match status" value="1"/>
</dbReference>
<sequence>MGTSGSSPVLVGRSAELRRLVEHARGARTGAAGALLLGGEAGVGKTRLLEEFAGRTGNGLVAVGGCLELGVDGLPFAPFVTVLRRLRRSVGAEAFAALSGGGGPRELARLLPELGPPPEERPEARGRLFEQVLGVLGAAAEDAGLTVILEDLQWADSATRDLLVFLVRNLDTARVQIVAGFRSDDLVREHPLRRLLPELERLAVVSRMELAPLTREEVAAQARAIRGAEPSPAELAVLYERTSGNPLFVESFLELGVPHGAELPERPRELLLGPVRALGADARDIAAVAAVGAGGGAGVEHRLLERVAGLGAERVEAALGALVDVNVLRVHESGYRFRHALLREAVHADLLPGRRVRLHLAYATALEQDAGAGWGGGRAAELAHHYYEAHEQPRALSAAWRAAGSAAASYGYAEQLRMLERVIDLWDRVPDAAERVGMPLVDVLEQASEAAIDSGETARGMDLAQAGLAALGGGGGDLAAARRALLLRRRGQAHRDLSAPGALDDLREAARILPEPSPHRPSILATLAGELALRSRFAEAAEVAWEARAAAETAAAAAAGPPPGAVVWPHACSALHARITLATLEGYAGRTSEALEEVQACLKEARRTDDPTTETRALGIRVALLWEGGRTAEAVESGRAALERARELGTLRTLGTLVTVNLTEALYFVGEFAECRGVAGRALSWAPMQLLRLNLHTRRGLAALAMGDVAAAREDGRRHRPAASFRHAHTQNEVPAALLDAELLLVEGDAAGAVAAVLEVVDGYDVQVWPQYAWPLLEGAARVVRAGREAGAAQTARLRSAVEAACAGMRANGPAQEAFRATVRAHLVGSADGPGGAAGAAVEAWRDAVARWRRADDAYQRAAALLRLAEAAAAAGDRAGAGAAVAEGVAAAERAGAAVLVRRGTDLAARVGAPEGAATGAGAGPAGLTRREGEVLRLVARGRTNAQIAEALFISAKTVSVHVSRILTKLGVPNRATAAARARELGAD</sequence>
<evidence type="ECO:0000259" key="3">
    <source>
        <dbReference type="PROSITE" id="PS50043"/>
    </source>
</evidence>
<dbReference type="GO" id="GO:0006355">
    <property type="term" value="P:regulation of DNA-templated transcription"/>
    <property type="evidence" value="ECO:0007669"/>
    <property type="project" value="InterPro"/>
</dbReference>
<dbReference type="SUPFAM" id="SSF48452">
    <property type="entry name" value="TPR-like"/>
    <property type="match status" value="1"/>
</dbReference>
<dbReference type="CDD" id="cd06170">
    <property type="entry name" value="LuxR_C_like"/>
    <property type="match status" value="1"/>
</dbReference>
<name>A0A2P8DNZ9_9ACTN</name>
<dbReference type="SUPFAM" id="SSF46894">
    <property type="entry name" value="C-terminal effector domain of the bipartite response regulators"/>
    <property type="match status" value="1"/>
</dbReference>
<dbReference type="GO" id="GO:0005737">
    <property type="term" value="C:cytoplasm"/>
    <property type="evidence" value="ECO:0007669"/>
    <property type="project" value="TreeGrafter"/>
</dbReference>
<dbReference type="AlphaFoldDB" id="A0A2P8DNZ9"/>
<dbReference type="Pfam" id="PF00196">
    <property type="entry name" value="GerE"/>
    <property type="match status" value="1"/>
</dbReference>
<dbReference type="GO" id="GO:0004016">
    <property type="term" value="F:adenylate cyclase activity"/>
    <property type="evidence" value="ECO:0007669"/>
    <property type="project" value="TreeGrafter"/>
</dbReference>
<dbReference type="SMART" id="SM00421">
    <property type="entry name" value="HTH_LUXR"/>
    <property type="match status" value="1"/>
</dbReference>
<gene>
    <name evidence="4" type="ORF">CLV63_104169</name>
</gene>
<dbReference type="PRINTS" id="PR00038">
    <property type="entry name" value="HTHLUXR"/>
</dbReference>
<keyword evidence="1" id="KW-0547">Nucleotide-binding</keyword>
<evidence type="ECO:0000313" key="4">
    <source>
        <dbReference type="EMBL" id="PSK98945.1"/>
    </source>
</evidence>
<proteinExistence type="predicted"/>
<dbReference type="GO" id="GO:0003677">
    <property type="term" value="F:DNA binding"/>
    <property type="evidence" value="ECO:0007669"/>
    <property type="project" value="InterPro"/>
</dbReference>
<keyword evidence="2" id="KW-0067">ATP-binding</keyword>
<protein>
    <submittedName>
        <fullName evidence="4">Regulatory LuxR family protein</fullName>
    </submittedName>
</protein>
<evidence type="ECO:0000256" key="1">
    <source>
        <dbReference type="ARBA" id="ARBA00022741"/>
    </source>
</evidence>
<dbReference type="EMBL" id="PYGA01000004">
    <property type="protein sequence ID" value="PSK98945.1"/>
    <property type="molecule type" value="Genomic_DNA"/>
</dbReference>
<dbReference type="GO" id="GO:0005524">
    <property type="term" value="F:ATP binding"/>
    <property type="evidence" value="ECO:0007669"/>
    <property type="project" value="UniProtKB-KW"/>
</dbReference>
<evidence type="ECO:0000256" key="2">
    <source>
        <dbReference type="ARBA" id="ARBA00022840"/>
    </source>
</evidence>
<dbReference type="PANTHER" id="PTHR16305">
    <property type="entry name" value="TESTICULAR SOLUBLE ADENYLYL CYCLASE"/>
    <property type="match status" value="1"/>
</dbReference>
<dbReference type="RefSeq" id="WP_106582269.1">
    <property type="nucleotide sequence ID" value="NZ_PYGA01000004.1"/>
</dbReference>
<dbReference type="SUPFAM" id="SSF52540">
    <property type="entry name" value="P-loop containing nucleoside triphosphate hydrolases"/>
    <property type="match status" value="1"/>
</dbReference>
<dbReference type="Proteomes" id="UP000240542">
    <property type="component" value="Unassembled WGS sequence"/>
</dbReference>
<dbReference type="InterPro" id="IPR041664">
    <property type="entry name" value="AAA_16"/>
</dbReference>
<reference evidence="4 5" key="1">
    <citation type="submission" date="2018-03" db="EMBL/GenBank/DDBJ databases">
        <title>Genomic Encyclopedia of Archaeal and Bacterial Type Strains, Phase II (KMG-II): from individual species to whole genera.</title>
        <authorList>
            <person name="Goeker M."/>
        </authorList>
    </citation>
    <scope>NUCLEOTIDE SEQUENCE [LARGE SCALE GENOMIC DNA]</scope>
    <source>
        <strain evidence="4 5">DSM 45312</strain>
    </source>
</reference>
<dbReference type="PROSITE" id="PS00622">
    <property type="entry name" value="HTH_LUXR_1"/>
    <property type="match status" value="1"/>
</dbReference>
<dbReference type="InterPro" id="IPR027417">
    <property type="entry name" value="P-loop_NTPase"/>
</dbReference>
<comment type="caution">
    <text evidence="4">The sequence shown here is derived from an EMBL/GenBank/DDBJ whole genome shotgun (WGS) entry which is preliminary data.</text>
</comment>
<dbReference type="InterPro" id="IPR036388">
    <property type="entry name" value="WH-like_DNA-bd_sf"/>
</dbReference>
<dbReference type="Gene3D" id="1.10.10.10">
    <property type="entry name" value="Winged helix-like DNA-binding domain superfamily/Winged helix DNA-binding domain"/>
    <property type="match status" value="1"/>
</dbReference>
<organism evidence="4 5">
    <name type="scientific">Murinocardiopsis flavida</name>
    <dbReference type="NCBI Taxonomy" id="645275"/>
    <lineage>
        <taxon>Bacteria</taxon>
        <taxon>Bacillati</taxon>
        <taxon>Actinomycetota</taxon>
        <taxon>Actinomycetes</taxon>
        <taxon>Streptosporangiales</taxon>
        <taxon>Nocardiopsidaceae</taxon>
        <taxon>Murinocardiopsis</taxon>
    </lineage>
</organism>
<dbReference type="PROSITE" id="PS50043">
    <property type="entry name" value="HTH_LUXR_2"/>
    <property type="match status" value="1"/>
</dbReference>
<dbReference type="InterPro" id="IPR011990">
    <property type="entry name" value="TPR-like_helical_dom_sf"/>
</dbReference>
<evidence type="ECO:0000313" key="5">
    <source>
        <dbReference type="Proteomes" id="UP000240542"/>
    </source>
</evidence>
<dbReference type="InterPro" id="IPR000792">
    <property type="entry name" value="Tscrpt_reg_LuxR_C"/>
</dbReference>
<dbReference type="InterPro" id="IPR016032">
    <property type="entry name" value="Sig_transdc_resp-reg_C-effctor"/>
</dbReference>
<feature type="domain" description="HTH luxR-type" evidence="3">
    <location>
        <begin position="921"/>
        <end position="986"/>
    </location>
</feature>
<keyword evidence="5" id="KW-1185">Reference proteome</keyword>
<dbReference type="PANTHER" id="PTHR16305:SF35">
    <property type="entry name" value="TRANSCRIPTIONAL ACTIVATOR DOMAIN"/>
    <property type="match status" value="1"/>
</dbReference>